<dbReference type="EMBL" id="BTGU01000173">
    <property type="protein sequence ID" value="GMN64259.1"/>
    <property type="molecule type" value="Genomic_DNA"/>
</dbReference>
<dbReference type="Pfam" id="PF05193">
    <property type="entry name" value="Peptidase_M16_C"/>
    <property type="match status" value="2"/>
</dbReference>
<proteinExistence type="predicted"/>
<reference evidence="2" key="1">
    <citation type="submission" date="2023-07" db="EMBL/GenBank/DDBJ databases">
        <title>draft genome sequence of fig (Ficus carica).</title>
        <authorList>
            <person name="Takahashi T."/>
            <person name="Nishimura K."/>
        </authorList>
    </citation>
    <scope>NUCLEOTIDE SEQUENCE</scope>
</reference>
<comment type="caution">
    <text evidence="2">The sequence shown here is derived from an EMBL/GenBank/DDBJ whole genome shotgun (WGS) entry which is preliminary data.</text>
</comment>
<protein>
    <recommendedName>
        <fullName evidence="1">Peptidase M16 C-terminal domain-containing protein</fullName>
    </recommendedName>
</protein>
<feature type="domain" description="Peptidase M16 C-terminal" evidence="1">
    <location>
        <begin position="541"/>
        <end position="747"/>
    </location>
</feature>
<dbReference type="InterPro" id="IPR011249">
    <property type="entry name" value="Metalloenz_LuxS/M16"/>
</dbReference>
<keyword evidence="3" id="KW-1185">Reference proteome</keyword>
<dbReference type="AlphaFoldDB" id="A0AA88E541"/>
<evidence type="ECO:0000313" key="2">
    <source>
        <dbReference type="EMBL" id="GMN64259.1"/>
    </source>
</evidence>
<dbReference type="InterPro" id="IPR007863">
    <property type="entry name" value="Peptidase_M16_C"/>
</dbReference>
<evidence type="ECO:0000313" key="3">
    <source>
        <dbReference type="Proteomes" id="UP001187192"/>
    </source>
</evidence>
<sequence>MIHSSKDKIGVTSSARMDFIRTDYYFSSQTILEHFDKDILNGDLDDGDLVPYVLDALSKQTFKPKIQASVLEKQRHIVLSELQMSNTIDDRIELQLCQHLHSENKLSKRRILGLEDQIKKWSIAQIKRFHKRWYFPGNATLYIVGDINVSKTIDAIQVRRLKELGINYGEFSLHKDVILKDSAHLIAVLDNSSSSEIVDFLMDKDVLGHPIMDQREAHQCIASVATTITLEEPKLIKLTNTSKTPFHSLHGNYIVSFKATRFIIGVFFAIYQCHLARWQFTSDIWQEAIMACAPTTHEDGKGELVEFTINPSEIESAIKQGLEELIYVEPDIEVPTELISSSRLQELWLERHPTFIPLISSNANVNKLHDKGTDITQRRLSNGISVNYKISKNEGDEAIMRVIIGGGRALESSDLKGAVAVGVQTLFEGGCVGHFSKEQVERFCLKNMIRYSMESTEEFISMEFIFKLRDNGMQAAFQLLHMFLEHGVWLEEAFERARQLHLSNFESNLKSLEKSTTRKLMLAMLDGDERFVEPTQISLQNLTLQSVKDVVSNQFIGNNIEISMVGDFVEEDVESSIINYLGTVKATKNFKEELHQHDPIMYSITPSHLQSEVLLKDTEERTYACVAGLVPNIWGFTIDGKQCLDSMSSYVKGEDLQSRFHDHPLFFDITMEFVTFIIVDTLRKDVIASGLAYKADLDLRLFQKLNLGWYMISLISTPSKVHKTVDVCKKVLKDFRSEEISQKYLDKVFHEWSLFQN</sequence>
<accession>A0AA88E541</accession>
<dbReference type="GO" id="GO:0046872">
    <property type="term" value="F:metal ion binding"/>
    <property type="evidence" value="ECO:0007669"/>
    <property type="project" value="InterPro"/>
</dbReference>
<dbReference type="SUPFAM" id="SSF63411">
    <property type="entry name" value="LuxS/MPP-like metallohydrolase"/>
    <property type="match status" value="2"/>
</dbReference>
<feature type="domain" description="Peptidase M16 C-terminal" evidence="1">
    <location>
        <begin position="121"/>
        <end position="164"/>
    </location>
</feature>
<evidence type="ECO:0000259" key="1">
    <source>
        <dbReference type="Pfam" id="PF05193"/>
    </source>
</evidence>
<dbReference type="PANTHER" id="PTHR43690:SF33">
    <property type="entry name" value="STROMAL PROCESSING PEPTIDASE, CHLOROPLASTIC"/>
    <property type="match status" value="1"/>
</dbReference>
<gene>
    <name evidence="2" type="ORF">TIFTF001_033322</name>
</gene>
<name>A0AA88E541_FICCA</name>
<dbReference type="PANTHER" id="PTHR43690">
    <property type="entry name" value="NARDILYSIN"/>
    <property type="match status" value="1"/>
</dbReference>
<dbReference type="InterPro" id="IPR050626">
    <property type="entry name" value="Peptidase_M16"/>
</dbReference>
<dbReference type="Proteomes" id="UP001187192">
    <property type="component" value="Unassembled WGS sequence"/>
</dbReference>
<dbReference type="Gene3D" id="3.30.830.10">
    <property type="entry name" value="Metalloenzyme, LuxS/M16 peptidase-like"/>
    <property type="match status" value="2"/>
</dbReference>
<organism evidence="2 3">
    <name type="scientific">Ficus carica</name>
    <name type="common">Common fig</name>
    <dbReference type="NCBI Taxonomy" id="3494"/>
    <lineage>
        <taxon>Eukaryota</taxon>
        <taxon>Viridiplantae</taxon>
        <taxon>Streptophyta</taxon>
        <taxon>Embryophyta</taxon>
        <taxon>Tracheophyta</taxon>
        <taxon>Spermatophyta</taxon>
        <taxon>Magnoliopsida</taxon>
        <taxon>eudicotyledons</taxon>
        <taxon>Gunneridae</taxon>
        <taxon>Pentapetalae</taxon>
        <taxon>rosids</taxon>
        <taxon>fabids</taxon>
        <taxon>Rosales</taxon>
        <taxon>Moraceae</taxon>
        <taxon>Ficeae</taxon>
        <taxon>Ficus</taxon>
    </lineage>
</organism>